<organism evidence="5 6">
    <name type="scientific">Anas platyrhynchos platyrhynchos</name>
    <name type="common">Northern mallard</name>
    <dbReference type="NCBI Taxonomy" id="8840"/>
    <lineage>
        <taxon>Eukaryota</taxon>
        <taxon>Metazoa</taxon>
        <taxon>Chordata</taxon>
        <taxon>Craniata</taxon>
        <taxon>Vertebrata</taxon>
        <taxon>Euteleostomi</taxon>
        <taxon>Archelosauria</taxon>
        <taxon>Archosauria</taxon>
        <taxon>Dinosauria</taxon>
        <taxon>Saurischia</taxon>
        <taxon>Theropoda</taxon>
        <taxon>Coelurosauria</taxon>
        <taxon>Aves</taxon>
        <taxon>Neognathae</taxon>
        <taxon>Galloanserae</taxon>
        <taxon>Anseriformes</taxon>
        <taxon>Anatidae</taxon>
        <taxon>Anatinae</taxon>
        <taxon>Anas</taxon>
    </lineage>
</organism>
<proteinExistence type="inferred from homology"/>
<keyword evidence="3" id="KW-0106">Calcium</keyword>
<dbReference type="PROSITE" id="PS50222">
    <property type="entry name" value="EF_HAND_2"/>
    <property type="match status" value="1"/>
</dbReference>
<sequence>MSASTATTLPGHRQFPGNCTLEMALNAIVDIYHRYSIRKGEIDLLDFEEFNTLLNEQAPTFLAACNRNRPGYLQELFKETDLNKDKELSFEEFTIVLSKVADDAHRIMHGEERCKPESN</sequence>
<evidence type="ECO:0000313" key="5">
    <source>
        <dbReference type="Ensembl" id="ENSAPLP00000021425.1"/>
    </source>
</evidence>
<name>A0A493T6Z1_ANAPP</name>
<dbReference type="SMART" id="SM00054">
    <property type="entry name" value="EFh"/>
    <property type="match status" value="1"/>
</dbReference>
<dbReference type="PANTHER" id="PTHR11639:SF134">
    <property type="entry name" value="PROTEIN S100-A1-RELATED"/>
    <property type="match status" value="1"/>
</dbReference>
<dbReference type="InterPro" id="IPR011992">
    <property type="entry name" value="EF-hand-dom_pair"/>
</dbReference>
<dbReference type="OMA" id="YYITELF"/>
<evidence type="ECO:0000256" key="3">
    <source>
        <dbReference type="ARBA" id="ARBA00022837"/>
    </source>
</evidence>
<protein>
    <recommendedName>
        <fullName evidence="4">EF-hand domain-containing protein</fullName>
    </recommendedName>
</protein>
<dbReference type="Proteomes" id="UP000016666">
    <property type="component" value="Chromosome 26"/>
</dbReference>
<dbReference type="Pfam" id="PF01023">
    <property type="entry name" value="S_100"/>
    <property type="match status" value="1"/>
</dbReference>
<dbReference type="InterPro" id="IPR013787">
    <property type="entry name" value="S100_Ca-bd_sub"/>
</dbReference>
<dbReference type="PROSITE" id="PS00018">
    <property type="entry name" value="EF_HAND_1"/>
    <property type="match status" value="1"/>
</dbReference>
<dbReference type="PANTHER" id="PTHR11639">
    <property type="entry name" value="S100 CALCIUM-BINDING PROTEIN"/>
    <property type="match status" value="1"/>
</dbReference>
<evidence type="ECO:0000256" key="1">
    <source>
        <dbReference type="ARBA" id="ARBA00007323"/>
    </source>
</evidence>
<accession>A0A493T6Z1</accession>
<feature type="domain" description="EF-hand" evidence="4">
    <location>
        <begin position="68"/>
        <end position="103"/>
    </location>
</feature>
<dbReference type="SMART" id="SM01394">
    <property type="entry name" value="S_100"/>
    <property type="match status" value="1"/>
</dbReference>
<dbReference type="Ensembl" id="ENSAPLT00000036719.1">
    <property type="protein sequence ID" value="ENSAPLP00000021425.1"/>
    <property type="gene ID" value="ENSAPLG00000023535.1"/>
</dbReference>
<dbReference type="SUPFAM" id="SSF47473">
    <property type="entry name" value="EF-hand"/>
    <property type="match status" value="1"/>
</dbReference>
<dbReference type="InterPro" id="IPR002048">
    <property type="entry name" value="EF_hand_dom"/>
</dbReference>
<keyword evidence="2" id="KW-0479">Metal-binding</keyword>
<dbReference type="GO" id="GO:0043542">
    <property type="term" value="P:endothelial cell migration"/>
    <property type="evidence" value="ECO:0007669"/>
    <property type="project" value="TreeGrafter"/>
</dbReference>
<dbReference type="GO" id="GO:0005737">
    <property type="term" value="C:cytoplasm"/>
    <property type="evidence" value="ECO:0007669"/>
    <property type="project" value="TreeGrafter"/>
</dbReference>
<dbReference type="GeneTree" id="ENSGT00960000189301"/>
<dbReference type="GO" id="GO:0048306">
    <property type="term" value="F:calcium-dependent protein binding"/>
    <property type="evidence" value="ECO:0007669"/>
    <property type="project" value="TreeGrafter"/>
</dbReference>
<reference evidence="5 6" key="1">
    <citation type="submission" date="2017-10" db="EMBL/GenBank/DDBJ databases">
        <title>A new Pekin duck reference genome.</title>
        <authorList>
            <person name="Hou Z.-C."/>
            <person name="Zhou Z.-K."/>
            <person name="Zhu F."/>
            <person name="Hou S.-S."/>
        </authorList>
    </citation>
    <scope>NUCLEOTIDE SEQUENCE [LARGE SCALE GENOMIC DNA]</scope>
</reference>
<dbReference type="InterPro" id="IPR018247">
    <property type="entry name" value="EF_Hand_1_Ca_BS"/>
</dbReference>
<dbReference type="Gene3D" id="1.10.238.10">
    <property type="entry name" value="EF-hand"/>
    <property type="match status" value="1"/>
</dbReference>
<reference evidence="5" key="3">
    <citation type="submission" date="2025-09" db="UniProtKB">
        <authorList>
            <consortium name="Ensembl"/>
        </authorList>
    </citation>
    <scope>IDENTIFICATION</scope>
</reference>
<evidence type="ECO:0000256" key="2">
    <source>
        <dbReference type="ARBA" id="ARBA00022723"/>
    </source>
</evidence>
<dbReference type="GO" id="GO:0070062">
    <property type="term" value="C:extracellular exosome"/>
    <property type="evidence" value="ECO:0007669"/>
    <property type="project" value="TreeGrafter"/>
</dbReference>
<evidence type="ECO:0000313" key="6">
    <source>
        <dbReference type="Proteomes" id="UP000016666"/>
    </source>
</evidence>
<dbReference type="AlphaFoldDB" id="A0A493T6Z1"/>
<evidence type="ECO:0000259" key="4">
    <source>
        <dbReference type="PROSITE" id="PS50222"/>
    </source>
</evidence>
<comment type="similarity">
    <text evidence="1">Belongs to the S-100 family.</text>
</comment>
<keyword evidence="6" id="KW-1185">Reference proteome</keyword>
<dbReference type="GO" id="GO:0005509">
    <property type="term" value="F:calcium ion binding"/>
    <property type="evidence" value="ECO:0007669"/>
    <property type="project" value="InterPro"/>
</dbReference>
<reference evidence="5" key="2">
    <citation type="submission" date="2025-08" db="UniProtKB">
        <authorList>
            <consortium name="Ensembl"/>
        </authorList>
    </citation>
    <scope>IDENTIFICATION</scope>
</reference>